<feature type="signal peptide" evidence="2">
    <location>
        <begin position="1"/>
        <end position="25"/>
    </location>
</feature>
<dbReference type="Proteomes" id="UP000094336">
    <property type="component" value="Unassembled WGS sequence"/>
</dbReference>
<evidence type="ECO:0000256" key="2">
    <source>
        <dbReference type="SAM" id="SignalP"/>
    </source>
</evidence>
<evidence type="ECO:0000313" key="4">
    <source>
        <dbReference type="Proteomes" id="UP000094336"/>
    </source>
</evidence>
<evidence type="ECO:0000313" key="3">
    <source>
        <dbReference type="EMBL" id="ODQ81696.1"/>
    </source>
</evidence>
<sequence>MQSWNLAPGVLSLSYVLVLVRDAYAEENSIFPINLNPPNISPPNLNLSRPLYDEATSEIVFQNEIRSHGVRFSRRRDTKSSEEESLDPHGELYSKIHIPYDQAEVSLKRKIKHSINKIPNICINGGIEKKTEIRKGKREILLLDAAYKVRGWGTTANSPGEGISGGKGVSIPDIAPVDSLEGVYDTKGNPDKHEDNNKSPNSLGLKISSEKELYPSGTESISDSSQTKSISDIYDTAEKLKTITTELEELAFEDKDYERVPTSHSDLGYNITPETSPTMRVPQSQTDHFEPGCSSHVSAENAFHLPGIIQDHIHLINEPIVIDDSGATQINDGKTAIRALIGILLFGGVV</sequence>
<name>A0A1E3QVK6_9ASCO</name>
<keyword evidence="4" id="KW-1185">Reference proteome</keyword>
<proteinExistence type="predicted"/>
<feature type="chain" id="PRO_5009134469" evidence="2">
    <location>
        <begin position="26"/>
        <end position="350"/>
    </location>
</feature>
<dbReference type="AlphaFoldDB" id="A0A1E3QVK6"/>
<accession>A0A1E3QVK6</accession>
<dbReference type="GeneID" id="30149025"/>
<feature type="compositionally biased region" description="Basic and acidic residues" evidence="1">
    <location>
        <begin position="188"/>
        <end position="197"/>
    </location>
</feature>
<feature type="region of interest" description="Disordered" evidence="1">
    <location>
        <begin position="258"/>
        <end position="292"/>
    </location>
</feature>
<feature type="compositionally biased region" description="Polar residues" evidence="1">
    <location>
        <begin position="272"/>
        <end position="286"/>
    </location>
</feature>
<gene>
    <name evidence="3" type="ORF">BABINDRAFT_182755</name>
</gene>
<feature type="region of interest" description="Disordered" evidence="1">
    <location>
        <begin position="180"/>
        <end position="228"/>
    </location>
</feature>
<organism evidence="3 4">
    <name type="scientific">Babjeviella inositovora NRRL Y-12698</name>
    <dbReference type="NCBI Taxonomy" id="984486"/>
    <lineage>
        <taxon>Eukaryota</taxon>
        <taxon>Fungi</taxon>
        <taxon>Dikarya</taxon>
        <taxon>Ascomycota</taxon>
        <taxon>Saccharomycotina</taxon>
        <taxon>Pichiomycetes</taxon>
        <taxon>Serinales incertae sedis</taxon>
        <taxon>Babjeviella</taxon>
    </lineage>
</organism>
<protein>
    <submittedName>
        <fullName evidence="3">Uncharacterized protein</fullName>
    </submittedName>
</protein>
<evidence type="ECO:0000256" key="1">
    <source>
        <dbReference type="SAM" id="MobiDB-lite"/>
    </source>
</evidence>
<keyword evidence="2" id="KW-0732">Signal</keyword>
<dbReference type="EMBL" id="KV454427">
    <property type="protein sequence ID" value="ODQ81696.1"/>
    <property type="molecule type" value="Genomic_DNA"/>
</dbReference>
<dbReference type="RefSeq" id="XP_018987024.1">
    <property type="nucleotide sequence ID" value="XM_019131172.1"/>
</dbReference>
<reference evidence="4" key="1">
    <citation type="submission" date="2016-05" db="EMBL/GenBank/DDBJ databases">
        <title>Comparative genomics of biotechnologically important yeasts.</title>
        <authorList>
            <consortium name="DOE Joint Genome Institute"/>
            <person name="Riley R."/>
            <person name="Haridas S."/>
            <person name="Wolfe K.H."/>
            <person name="Lopes M.R."/>
            <person name="Hittinger C.T."/>
            <person name="Goker M."/>
            <person name="Salamov A."/>
            <person name="Wisecaver J."/>
            <person name="Long T.M."/>
            <person name="Aerts A.L."/>
            <person name="Barry K."/>
            <person name="Choi C."/>
            <person name="Clum A."/>
            <person name="Coughlan A.Y."/>
            <person name="Deshpande S."/>
            <person name="Douglass A.P."/>
            <person name="Hanson S.J."/>
            <person name="Klenk H.-P."/>
            <person name="Labutti K."/>
            <person name="Lapidus A."/>
            <person name="Lindquist E."/>
            <person name="Lipzen A."/>
            <person name="Meier-Kolthoff J.P."/>
            <person name="Ohm R.A."/>
            <person name="Otillar R.P."/>
            <person name="Pangilinan J."/>
            <person name="Peng Y."/>
            <person name="Rokas A."/>
            <person name="Rosa C.A."/>
            <person name="Scheuner C."/>
            <person name="Sibirny A.A."/>
            <person name="Slot J.C."/>
            <person name="Stielow J.B."/>
            <person name="Sun H."/>
            <person name="Kurtzman C.P."/>
            <person name="Blackwell M."/>
            <person name="Grigoriev I.V."/>
            <person name="Jeffries T.W."/>
        </authorList>
    </citation>
    <scope>NUCLEOTIDE SEQUENCE [LARGE SCALE GENOMIC DNA]</scope>
    <source>
        <strain evidence="4">NRRL Y-12698</strain>
    </source>
</reference>